<dbReference type="Proteomes" id="UP001152888">
    <property type="component" value="Unassembled WGS sequence"/>
</dbReference>
<protein>
    <submittedName>
        <fullName evidence="1">Uncharacterized protein</fullName>
    </submittedName>
</protein>
<evidence type="ECO:0000313" key="2">
    <source>
        <dbReference type="Proteomes" id="UP001152888"/>
    </source>
</evidence>
<sequence length="51" mass="5638">MDGANIPSVTGISSQTSCSEKLLTLPEDEVKRSLFFPSYPTYVQLARSLEM</sequence>
<proteinExistence type="predicted"/>
<keyword evidence="2" id="KW-1185">Reference proteome</keyword>
<dbReference type="AlphaFoldDB" id="A0A9P0KQR7"/>
<reference evidence="1" key="1">
    <citation type="submission" date="2022-03" db="EMBL/GenBank/DDBJ databases">
        <authorList>
            <person name="Sayadi A."/>
        </authorList>
    </citation>
    <scope>NUCLEOTIDE SEQUENCE</scope>
</reference>
<gene>
    <name evidence="1" type="ORF">ACAOBT_LOCUS13545</name>
</gene>
<accession>A0A9P0KQR7</accession>
<comment type="caution">
    <text evidence="1">The sequence shown here is derived from an EMBL/GenBank/DDBJ whole genome shotgun (WGS) entry which is preliminary data.</text>
</comment>
<dbReference type="EMBL" id="CAKOFQ010006882">
    <property type="protein sequence ID" value="CAH1979625.1"/>
    <property type="molecule type" value="Genomic_DNA"/>
</dbReference>
<evidence type="ECO:0000313" key="1">
    <source>
        <dbReference type="EMBL" id="CAH1979625.1"/>
    </source>
</evidence>
<name>A0A9P0KQR7_ACAOB</name>
<organism evidence="1 2">
    <name type="scientific">Acanthoscelides obtectus</name>
    <name type="common">Bean weevil</name>
    <name type="synonym">Bruchus obtectus</name>
    <dbReference type="NCBI Taxonomy" id="200917"/>
    <lineage>
        <taxon>Eukaryota</taxon>
        <taxon>Metazoa</taxon>
        <taxon>Ecdysozoa</taxon>
        <taxon>Arthropoda</taxon>
        <taxon>Hexapoda</taxon>
        <taxon>Insecta</taxon>
        <taxon>Pterygota</taxon>
        <taxon>Neoptera</taxon>
        <taxon>Endopterygota</taxon>
        <taxon>Coleoptera</taxon>
        <taxon>Polyphaga</taxon>
        <taxon>Cucujiformia</taxon>
        <taxon>Chrysomeloidea</taxon>
        <taxon>Chrysomelidae</taxon>
        <taxon>Bruchinae</taxon>
        <taxon>Bruchini</taxon>
        <taxon>Acanthoscelides</taxon>
    </lineage>
</organism>